<dbReference type="NCBIfam" id="NF038006">
    <property type="entry name" value="NhaD_1"/>
    <property type="match status" value="1"/>
</dbReference>
<evidence type="ECO:0000313" key="13">
    <source>
        <dbReference type="EMBL" id="QUB76383.1"/>
    </source>
</evidence>
<accession>A0ABX7XS15</accession>
<evidence type="ECO:0000256" key="2">
    <source>
        <dbReference type="ARBA" id="ARBA00022448"/>
    </source>
</evidence>
<keyword evidence="3" id="KW-0050">Antiport</keyword>
<dbReference type="Proteomes" id="UP000682195">
    <property type="component" value="Chromosome 2"/>
</dbReference>
<keyword evidence="8 11" id="KW-0472">Membrane</keyword>
<dbReference type="Pfam" id="PF03600">
    <property type="entry name" value="CitMHS"/>
    <property type="match status" value="1"/>
</dbReference>
<sequence length="461" mass="50460">MSTLTIAIIVVFVLGYALIAMESLTKVNKAAIALLMFVFCWMLFMFDPAPFIQLMHPDFAGAGEKVVAFANSLITEHLGDTATTLFFLMGAMTIVEIVDQNGGFNWVKNVMQSKTKRSLLWKIAFMTFFLSAILDNLTTSIVMIMILRKLIQDKHDRMIYASLVIIAANSGGAFSPIGDVTTIMLWNSGMITAGGVISEIFVPSLISMLIPAFLLSLSLKGNIQRDNLTNDLSGDREVLEFNSLQRKIIFAIGVGGLCFVPLFHFLTDLPPFAGILLVLGVLWTVTELFYHNLHKERGGDFHFSKRVSSLLSRIDMSTILFFLGILMAVACLEEVGVLRELGNGLNIAFNSNHYAVTGIIGVLSSIVDNVPLVAGSMGMYPVEAMGDMSVDGIFWQLLAYCAGVGGSMLIVGSAAGVVVMGLEKITFGWYMKRISWIAFVGYIAGILSYWVIRTLVFTTPL</sequence>
<evidence type="ECO:0000256" key="10">
    <source>
        <dbReference type="ARBA" id="ARBA00025753"/>
    </source>
</evidence>
<organism evidence="13 14">
    <name type="scientific">Prevotella melaninogenica</name>
    <dbReference type="NCBI Taxonomy" id="28132"/>
    <lineage>
        <taxon>Bacteria</taxon>
        <taxon>Pseudomonadati</taxon>
        <taxon>Bacteroidota</taxon>
        <taxon>Bacteroidia</taxon>
        <taxon>Bacteroidales</taxon>
        <taxon>Prevotellaceae</taxon>
        <taxon>Prevotella</taxon>
    </lineage>
</organism>
<feature type="transmembrane region" description="Helical" evidence="11">
    <location>
        <begin position="272"/>
        <end position="290"/>
    </location>
</feature>
<evidence type="ECO:0000256" key="9">
    <source>
        <dbReference type="ARBA" id="ARBA00023201"/>
    </source>
</evidence>
<feature type="transmembrane region" description="Helical" evidence="11">
    <location>
        <begin position="248"/>
        <end position="266"/>
    </location>
</feature>
<evidence type="ECO:0000256" key="5">
    <source>
        <dbReference type="ARBA" id="ARBA00022989"/>
    </source>
</evidence>
<feature type="domain" description="Citrate transporter-like" evidence="12">
    <location>
        <begin position="16"/>
        <end position="392"/>
    </location>
</feature>
<evidence type="ECO:0000256" key="4">
    <source>
        <dbReference type="ARBA" id="ARBA00022692"/>
    </source>
</evidence>
<comment type="subcellular location">
    <subcellularLocation>
        <location evidence="1">Membrane</location>
        <topology evidence="1">Multi-pass membrane protein</topology>
    </subcellularLocation>
</comment>
<gene>
    <name evidence="13" type="primary">nhaD</name>
    <name evidence="13" type="ORF">J5A58_11680</name>
</gene>
<proteinExistence type="inferred from homology"/>
<feature type="transmembrane region" description="Helical" evidence="11">
    <location>
        <begin position="31"/>
        <end position="52"/>
    </location>
</feature>
<feature type="transmembrane region" description="Helical" evidence="11">
    <location>
        <begin position="397"/>
        <end position="422"/>
    </location>
</feature>
<keyword evidence="2" id="KW-0813">Transport</keyword>
<evidence type="ECO:0000256" key="6">
    <source>
        <dbReference type="ARBA" id="ARBA00023053"/>
    </source>
</evidence>
<evidence type="ECO:0000256" key="8">
    <source>
        <dbReference type="ARBA" id="ARBA00023136"/>
    </source>
</evidence>
<dbReference type="InterPro" id="IPR004680">
    <property type="entry name" value="Cit_transptr-like_dom"/>
</dbReference>
<evidence type="ECO:0000259" key="12">
    <source>
        <dbReference type="Pfam" id="PF03600"/>
    </source>
</evidence>
<feature type="transmembrane region" description="Helical" evidence="11">
    <location>
        <begin position="434"/>
        <end position="452"/>
    </location>
</feature>
<evidence type="ECO:0000313" key="14">
    <source>
        <dbReference type="Proteomes" id="UP000682195"/>
    </source>
</evidence>
<keyword evidence="7" id="KW-0406">Ion transport</keyword>
<comment type="similarity">
    <text evidence="10">Belongs to the NhaD Na(+)/H(+) (TC 2.A.62) antiporter family.</text>
</comment>
<feature type="transmembrane region" description="Helical" evidence="11">
    <location>
        <begin position="190"/>
        <end position="215"/>
    </location>
</feature>
<dbReference type="InterPro" id="IPR045016">
    <property type="entry name" value="NhaD-like"/>
</dbReference>
<feature type="transmembrane region" description="Helical" evidence="11">
    <location>
        <begin position="123"/>
        <end position="147"/>
    </location>
</feature>
<keyword evidence="9" id="KW-0739">Sodium transport</keyword>
<feature type="transmembrane region" description="Helical" evidence="11">
    <location>
        <begin position="6"/>
        <end position="24"/>
    </location>
</feature>
<keyword evidence="5 11" id="KW-1133">Transmembrane helix</keyword>
<feature type="transmembrane region" description="Helical" evidence="11">
    <location>
        <begin position="310"/>
        <end position="330"/>
    </location>
</feature>
<keyword evidence="6" id="KW-0915">Sodium</keyword>
<keyword evidence="4 11" id="KW-0812">Transmembrane</keyword>
<evidence type="ECO:0000256" key="3">
    <source>
        <dbReference type="ARBA" id="ARBA00022449"/>
    </source>
</evidence>
<feature type="transmembrane region" description="Helical" evidence="11">
    <location>
        <begin position="159"/>
        <end position="178"/>
    </location>
</feature>
<dbReference type="PANTHER" id="PTHR43269">
    <property type="entry name" value="SODIUM/PROTON ANTIPORTER 1-RELATED"/>
    <property type="match status" value="1"/>
</dbReference>
<evidence type="ECO:0000256" key="1">
    <source>
        <dbReference type="ARBA" id="ARBA00004141"/>
    </source>
</evidence>
<dbReference type="EMBL" id="CP072362">
    <property type="protein sequence ID" value="QUB76383.1"/>
    <property type="molecule type" value="Genomic_DNA"/>
</dbReference>
<dbReference type="PANTHER" id="PTHR43269:SF2">
    <property type="entry name" value="SODIUM_PROTON ANTIPORTER 1-RELATED"/>
    <property type="match status" value="1"/>
</dbReference>
<dbReference type="RefSeq" id="WP_211808284.1">
    <property type="nucleotide sequence ID" value="NZ_CP072362.1"/>
</dbReference>
<protein>
    <submittedName>
        <fullName evidence="13">Sodium:proton antiporter NhaD</fullName>
    </submittedName>
</protein>
<evidence type="ECO:0000256" key="7">
    <source>
        <dbReference type="ARBA" id="ARBA00023065"/>
    </source>
</evidence>
<evidence type="ECO:0000256" key="11">
    <source>
        <dbReference type="SAM" id="Phobius"/>
    </source>
</evidence>
<name>A0ABX7XS15_9BACT</name>
<keyword evidence="14" id="KW-1185">Reference proteome</keyword>
<reference evidence="13 14" key="1">
    <citation type="submission" date="2021-03" db="EMBL/GenBank/DDBJ databases">
        <title>Human Oral Microbial Genomes.</title>
        <authorList>
            <person name="Johnston C.D."/>
            <person name="Chen T."/>
            <person name="Dewhirst F.E."/>
        </authorList>
    </citation>
    <scope>NUCLEOTIDE SEQUENCE [LARGE SCALE GENOMIC DNA]</scope>
    <source>
        <strain evidence="13 14">F0054</strain>
    </source>
</reference>